<dbReference type="PANTHER" id="PTHR45436:SF5">
    <property type="entry name" value="SENSOR HISTIDINE KINASE TRCS"/>
    <property type="match status" value="1"/>
</dbReference>
<reference evidence="13" key="1">
    <citation type="journal article" date="2014" name="Int. J. Syst. Evol. Microbiol.">
        <title>Complete genome sequence of Corynebacterium casei LMG S-19264T (=DSM 44701T), isolated from a smear-ripened cheese.</title>
        <authorList>
            <consortium name="US DOE Joint Genome Institute (JGI-PGF)"/>
            <person name="Walter F."/>
            <person name="Albersmeier A."/>
            <person name="Kalinowski J."/>
            <person name="Ruckert C."/>
        </authorList>
    </citation>
    <scope>NUCLEOTIDE SEQUENCE</scope>
    <source>
        <strain evidence="13">VKM Ac-1447</strain>
    </source>
</reference>
<evidence type="ECO:0000256" key="6">
    <source>
        <dbReference type="ARBA" id="ARBA00022692"/>
    </source>
</evidence>
<dbReference type="InterPro" id="IPR005467">
    <property type="entry name" value="His_kinase_dom"/>
</dbReference>
<sequence>MIAFGLVALGSTALVIASILVYDVVIASPADVPGVILRGGGAALVVVTALAAWSGWVLSGRLLRPLSRINEAARRAGEGDLSHRIRLHGPPDEIWELADTFDRTLDRLQRAFEAHTRFAANAAHELRTPLTATKTLLDIAAAHPTAIAPADLIANVRHDNDRSIELVQSLLMLTTLEATTAVLGDVDLADLAAEALHRAAATEAAFEYIGELGPSPTRAEGALVALVLDNLLQNAQRHNDARAYIRVRTGTAASGSWVEVENTGEVIAYGVLGKLTEPLFRLRRTAADGHGLGLAIVRSVLDRHDAVLRLAPRHGGGLIVTAFFPYADAPRDHAETGR</sequence>
<evidence type="ECO:0000256" key="7">
    <source>
        <dbReference type="ARBA" id="ARBA00022777"/>
    </source>
</evidence>
<name>A0A9W6HG31_9MICO</name>
<dbReference type="SMART" id="SM00388">
    <property type="entry name" value="HisKA"/>
    <property type="match status" value="1"/>
</dbReference>
<dbReference type="InterPro" id="IPR003594">
    <property type="entry name" value="HATPase_dom"/>
</dbReference>
<evidence type="ECO:0000259" key="12">
    <source>
        <dbReference type="PROSITE" id="PS50885"/>
    </source>
</evidence>
<keyword evidence="10" id="KW-0472">Membrane</keyword>
<dbReference type="GO" id="GO:0000155">
    <property type="term" value="F:phosphorelay sensor kinase activity"/>
    <property type="evidence" value="ECO:0007669"/>
    <property type="project" value="InterPro"/>
</dbReference>
<organism evidence="13 14">
    <name type="scientific">Microbacterium imperiale</name>
    <dbReference type="NCBI Taxonomy" id="33884"/>
    <lineage>
        <taxon>Bacteria</taxon>
        <taxon>Bacillati</taxon>
        <taxon>Actinomycetota</taxon>
        <taxon>Actinomycetes</taxon>
        <taxon>Micrococcales</taxon>
        <taxon>Microbacteriaceae</taxon>
        <taxon>Microbacterium</taxon>
    </lineage>
</organism>
<dbReference type="InterPro" id="IPR050428">
    <property type="entry name" value="TCS_sensor_his_kinase"/>
</dbReference>
<proteinExistence type="predicted"/>
<evidence type="ECO:0000313" key="14">
    <source>
        <dbReference type="Proteomes" id="UP001142317"/>
    </source>
</evidence>
<dbReference type="AlphaFoldDB" id="A0A9W6HG31"/>
<keyword evidence="4" id="KW-0597">Phosphoprotein</keyword>
<dbReference type="EC" id="2.7.13.3" evidence="3"/>
<comment type="subcellular location">
    <subcellularLocation>
        <location evidence="2">Cell membrane</location>
    </subcellularLocation>
</comment>
<evidence type="ECO:0000256" key="2">
    <source>
        <dbReference type="ARBA" id="ARBA00004236"/>
    </source>
</evidence>
<dbReference type="Gene3D" id="1.10.287.130">
    <property type="match status" value="1"/>
</dbReference>
<dbReference type="PROSITE" id="PS50885">
    <property type="entry name" value="HAMP"/>
    <property type="match status" value="1"/>
</dbReference>
<evidence type="ECO:0000256" key="5">
    <source>
        <dbReference type="ARBA" id="ARBA00022679"/>
    </source>
</evidence>
<reference evidence="13" key="2">
    <citation type="submission" date="2023-01" db="EMBL/GenBank/DDBJ databases">
        <authorList>
            <person name="Sun Q."/>
            <person name="Evtushenko L."/>
        </authorList>
    </citation>
    <scope>NUCLEOTIDE SEQUENCE</scope>
    <source>
        <strain evidence="13">VKM Ac-1447</strain>
    </source>
</reference>
<dbReference type="SUPFAM" id="SSF158472">
    <property type="entry name" value="HAMP domain-like"/>
    <property type="match status" value="1"/>
</dbReference>
<dbReference type="Pfam" id="PF00672">
    <property type="entry name" value="HAMP"/>
    <property type="match status" value="1"/>
</dbReference>
<dbReference type="RefSeq" id="WP_210004115.1">
    <property type="nucleotide sequence ID" value="NZ_BSEO01000001.1"/>
</dbReference>
<evidence type="ECO:0000256" key="1">
    <source>
        <dbReference type="ARBA" id="ARBA00000085"/>
    </source>
</evidence>
<keyword evidence="8 10" id="KW-1133">Transmembrane helix</keyword>
<dbReference type="SMART" id="SM00304">
    <property type="entry name" value="HAMP"/>
    <property type="match status" value="1"/>
</dbReference>
<dbReference type="CDD" id="cd00082">
    <property type="entry name" value="HisKA"/>
    <property type="match status" value="1"/>
</dbReference>
<evidence type="ECO:0000256" key="8">
    <source>
        <dbReference type="ARBA" id="ARBA00022989"/>
    </source>
</evidence>
<dbReference type="PANTHER" id="PTHR45436">
    <property type="entry name" value="SENSOR HISTIDINE KINASE YKOH"/>
    <property type="match status" value="1"/>
</dbReference>
<comment type="caution">
    <text evidence="13">The sequence shown here is derived from an EMBL/GenBank/DDBJ whole genome shotgun (WGS) entry which is preliminary data.</text>
</comment>
<dbReference type="InterPro" id="IPR003660">
    <property type="entry name" value="HAMP_dom"/>
</dbReference>
<dbReference type="Proteomes" id="UP001142317">
    <property type="component" value="Unassembled WGS sequence"/>
</dbReference>
<dbReference type="PROSITE" id="PS50109">
    <property type="entry name" value="HIS_KIN"/>
    <property type="match status" value="1"/>
</dbReference>
<evidence type="ECO:0000256" key="10">
    <source>
        <dbReference type="SAM" id="Phobius"/>
    </source>
</evidence>
<dbReference type="InterPro" id="IPR036097">
    <property type="entry name" value="HisK_dim/P_sf"/>
</dbReference>
<feature type="domain" description="HAMP" evidence="12">
    <location>
        <begin position="60"/>
        <end position="113"/>
    </location>
</feature>
<dbReference type="SUPFAM" id="SSF55874">
    <property type="entry name" value="ATPase domain of HSP90 chaperone/DNA topoisomerase II/histidine kinase"/>
    <property type="match status" value="1"/>
</dbReference>
<dbReference type="GO" id="GO:0005886">
    <property type="term" value="C:plasma membrane"/>
    <property type="evidence" value="ECO:0007669"/>
    <property type="project" value="UniProtKB-SubCell"/>
</dbReference>
<evidence type="ECO:0000256" key="3">
    <source>
        <dbReference type="ARBA" id="ARBA00012438"/>
    </source>
</evidence>
<feature type="transmembrane region" description="Helical" evidence="10">
    <location>
        <begin position="39"/>
        <end position="58"/>
    </location>
</feature>
<dbReference type="InterPro" id="IPR036890">
    <property type="entry name" value="HATPase_C_sf"/>
</dbReference>
<protein>
    <recommendedName>
        <fullName evidence="3">histidine kinase</fullName>
        <ecNumber evidence="3">2.7.13.3</ecNumber>
    </recommendedName>
</protein>
<dbReference type="InterPro" id="IPR003661">
    <property type="entry name" value="HisK_dim/P_dom"/>
</dbReference>
<feature type="domain" description="Histidine kinase" evidence="11">
    <location>
        <begin position="121"/>
        <end position="328"/>
    </location>
</feature>
<keyword evidence="14" id="KW-1185">Reference proteome</keyword>
<gene>
    <name evidence="13" type="ORF">GCM10017586_10800</name>
</gene>
<dbReference type="EMBL" id="BSEO01000001">
    <property type="protein sequence ID" value="GLJ79398.1"/>
    <property type="molecule type" value="Genomic_DNA"/>
</dbReference>
<keyword evidence="9" id="KW-0902">Two-component regulatory system</keyword>
<keyword evidence="5" id="KW-0808">Transferase</keyword>
<dbReference type="Gene3D" id="3.30.565.10">
    <property type="entry name" value="Histidine kinase-like ATPase, C-terminal domain"/>
    <property type="match status" value="1"/>
</dbReference>
<dbReference type="Gene3D" id="6.10.340.10">
    <property type="match status" value="1"/>
</dbReference>
<evidence type="ECO:0000313" key="13">
    <source>
        <dbReference type="EMBL" id="GLJ79398.1"/>
    </source>
</evidence>
<dbReference type="CDD" id="cd06225">
    <property type="entry name" value="HAMP"/>
    <property type="match status" value="1"/>
</dbReference>
<evidence type="ECO:0000256" key="4">
    <source>
        <dbReference type="ARBA" id="ARBA00022553"/>
    </source>
</evidence>
<evidence type="ECO:0000259" key="11">
    <source>
        <dbReference type="PROSITE" id="PS50109"/>
    </source>
</evidence>
<dbReference type="SUPFAM" id="SSF47384">
    <property type="entry name" value="Homodimeric domain of signal transducing histidine kinase"/>
    <property type="match status" value="1"/>
</dbReference>
<dbReference type="SMART" id="SM00387">
    <property type="entry name" value="HATPase_c"/>
    <property type="match status" value="1"/>
</dbReference>
<comment type="catalytic activity">
    <reaction evidence="1">
        <text>ATP + protein L-histidine = ADP + protein N-phospho-L-histidine.</text>
        <dbReference type="EC" id="2.7.13.3"/>
    </reaction>
</comment>
<keyword evidence="7" id="KW-0418">Kinase</keyword>
<dbReference type="Pfam" id="PF02518">
    <property type="entry name" value="HATPase_c"/>
    <property type="match status" value="1"/>
</dbReference>
<accession>A0A9W6HG31</accession>
<dbReference type="Pfam" id="PF00512">
    <property type="entry name" value="HisKA"/>
    <property type="match status" value="1"/>
</dbReference>
<keyword evidence="6 10" id="KW-0812">Transmembrane</keyword>
<evidence type="ECO:0000256" key="9">
    <source>
        <dbReference type="ARBA" id="ARBA00023012"/>
    </source>
</evidence>